<dbReference type="Gene3D" id="2.130.10.10">
    <property type="entry name" value="YVTN repeat-like/Quinoprotein amine dehydrogenase"/>
    <property type="match status" value="2"/>
</dbReference>
<evidence type="ECO:0000313" key="3">
    <source>
        <dbReference type="Proteomes" id="UP000504635"/>
    </source>
</evidence>
<proteinExistence type="predicted"/>
<dbReference type="OrthoDB" id="8883818at2759"/>
<dbReference type="GO" id="GO:0032040">
    <property type="term" value="C:small-subunit processome"/>
    <property type="evidence" value="ECO:0007669"/>
    <property type="project" value="TreeGrafter"/>
</dbReference>
<feature type="domain" description="RSE1/DDB1/CPSF1 second beta-propeller" evidence="2">
    <location>
        <begin position="405"/>
        <end position="615"/>
    </location>
</feature>
<dbReference type="GO" id="GO:0000462">
    <property type="term" value="P:maturation of SSU-rRNA from tricistronic rRNA transcript (SSU-rRNA, 5.8S rRNA, LSU-rRNA)"/>
    <property type="evidence" value="ECO:0007669"/>
    <property type="project" value="InterPro"/>
</dbReference>
<gene>
    <name evidence="4" type="primary">LOC115889982</name>
</gene>
<dbReference type="InterPro" id="IPR046351">
    <property type="entry name" value="UTP4"/>
</dbReference>
<reference evidence="4" key="1">
    <citation type="submission" date="2025-08" db="UniProtKB">
        <authorList>
            <consortium name="RefSeq"/>
        </authorList>
    </citation>
    <scope>IDENTIFICATION</scope>
    <source>
        <tissue evidence="4">Gonads</tissue>
    </source>
</reference>
<dbReference type="RefSeq" id="XP_030765940.1">
    <property type="nucleotide sequence ID" value="XM_030910080.1"/>
</dbReference>
<dbReference type="InterPro" id="IPR015943">
    <property type="entry name" value="WD40/YVTN_repeat-like_dom_sf"/>
</dbReference>
<dbReference type="InterPro" id="IPR024977">
    <property type="entry name" value="Apc4-like_WD40_dom"/>
</dbReference>
<dbReference type="GO" id="GO:0034455">
    <property type="term" value="C:t-UTP complex"/>
    <property type="evidence" value="ECO:0007669"/>
    <property type="project" value="TreeGrafter"/>
</dbReference>
<name>A0A6J2YT25_SITOR</name>
<feature type="domain" description="Anaphase-promoting complex subunit 4-like WD40" evidence="1">
    <location>
        <begin position="116"/>
        <end position="197"/>
    </location>
</feature>
<dbReference type="Pfam" id="PF23726">
    <property type="entry name" value="Beta-prop_RSE1_2nd"/>
    <property type="match status" value="1"/>
</dbReference>
<dbReference type="PANTHER" id="PTHR44163">
    <property type="entry name" value="U3 SMALL NUCLEOLAR RNA-ASSOCIATED PROTEIN 4 HOMOLOG"/>
    <property type="match status" value="1"/>
</dbReference>
<dbReference type="InterPro" id="IPR011047">
    <property type="entry name" value="Quinoprotein_ADH-like_sf"/>
</dbReference>
<dbReference type="InParanoid" id="A0A6J2YT25"/>
<dbReference type="GeneID" id="115889982"/>
<accession>A0A6J2YT25</accession>
<keyword evidence="3" id="KW-1185">Reference proteome</keyword>
<evidence type="ECO:0000259" key="2">
    <source>
        <dbReference type="Pfam" id="PF23726"/>
    </source>
</evidence>
<dbReference type="KEGG" id="soy:115889982"/>
<dbReference type="AlphaFoldDB" id="A0A6J2YT25"/>
<dbReference type="Pfam" id="PF12894">
    <property type="entry name" value="ANAPC4_WD40"/>
    <property type="match status" value="1"/>
</dbReference>
<dbReference type="InterPro" id="IPR001680">
    <property type="entry name" value="WD40_rpt"/>
</dbReference>
<dbReference type="SUPFAM" id="SSF50998">
    <property type="entry name" value="Quinoprotein alcohol dehydrogenase-like"/>
    <property type="match status" value="1"/>
</dbReference>
<evidence type="ECO:0000259" key="1">
    <source>
        <dbReference type="Pfam" id="PF12894"/>
    </source>
</evidence>
<dbReference type="FunCoup" id="A0A6J2YT25">
    <property type="interactions" value="1177"/>
</dbReference>
<dbReference type="GO" id="GO:0003723">
    <property type="term" value="F:RNA binding"/>
    <property type="evidence" value="ECO:0007669"/>
    <property type="project" value="TreeGrafter"/>
</dbReference>
<dbReference type="GO" id="GO:0030686">
    <property type="term" value="C:90S preribosome"/>
    <property type="evidence" value="ECO:0007669"/>
    <property type="project" value="InterPro"/>
</dbReference>
<dbReference type="Proteomes" id="UP000504635">
    <property type="component" value="Unplaced"/>
</dbReference>
<sequence>MVHCKIHNVGFYNPDPRAIYFMAIQRESNRLAIARSDASIEIWNLSNVPYIERTIPPDLENFSIEGLCWLDNRLFSIGLHGFLVEYDLYQLLVKDKWVVTGEAATCLDIFKQNLQIAVGTEQGYINIFRITDSGAEFEKFLDKQEGRIVCIKFNTTGEFLVTGSLNAVRIWNINSGHAIHKMQIGRSEANRDTIVWCLEVMADFTIFSGDSRGILTLWDGKVGAQVENYQPHKADITALCISESEDSVYCAGVDPLITNYEKVKVGQSFKWVKSIQRRIHEHDIRAMIYHKNKLYSAGIDSYLACSFHPPKTLVKYPPVMQNQCTEVASNARLILLRHSRHIEIWSLAETESAKPSYRGIVELKTKPKKLVTLQRVNKNWSGEDEGEGIFCSCISTNGQWILISTHSGFRLYTLEIVKEKPKITKIDDLDDCNVPCVQAAFNNKYNQLVVALLDGKIVIYDLEDSQPFISQTIQRKGLLDDTVTFLTVSECGKYLVAGDPNSNIVIWSHIQDGYSIVSKLPKYSVPLTAISVNSLLSTVVVVYADGKIIEYDIKNKCLSSRSRILDRYMPASWKSRTHHVRSITFDPRRPDVILLGDDGNLTVITNDKKSEGNDFEKTPAKVKKANVTNGIDSVVPKVQIVQKYKHLVHLDYLAGDELVVVEMNPLNILKKLPPAFAQKSFGTK</sequence>
<organism evidence="3 4">
    <name type="scientific">Sitophilus oryzae</name>
    <name type="common">Rice weevil</name>
    <name type="synonym">Curculio oryzae</name>
    <dbReference type="NCBI Taxonomy" id="7048"/>
    <lineage>
        <taxon>Eukaryota</taxon>
        <taxon>Metazoa</taxon>
        <taxon>Ecdysozoa</taxon>
        <taxon>Arthropoda</taxon>
        <taxon>Hexapoda</taxon>
        <taxon>Insecta</taxon>
        <taxon>Pterygota</taxon>
        <taxon>Neoptera</taxon>
        <taxon>Endopterygota</taxon>
        <taxon>Coleoptera</taxon>
        <taxon>Polyphaga</taxon>
        <taxon>Cucujiformia</taxon>
        <taxon>Curculionidae</taxon>
        <taxon>Dryophthorinae</taxon>
        <taxon>Sitophilus</taxon>
    </lineage>
</organism>
<dbReference type="PANTHER" id="PTHR44163:SF1">
    <property type="entry name" value="U3 SMALL NUCLEOLAR RNA-ASSOCIATED PROTEIN 4 HOMOLOG"/>
    <property type="match status" value="1"/>
</dbReference>
<evidence type="ECO:0000313" key="4">
    <source>
        <dbReference type="RefSeq" id="XP_030765940.1"/>
    </source>
</evidence>
<protein>
    <submittedName>
        <fullName evidence="4">U3 small nucleolar RNA-associated protein 4 homolog</fullName>
    </submittedName>
</protein>
<dbReference type="SMART" id="SM00320">
    <property type="entry name" value="WD40"/>
    <property type="match status" value="10"/>
</dbReference>
<dbReference type="InterPro" id="IPR058543">
    <property type="entry name" value="Beta-prop_RSE1/DDB1/CPSF1_2nd"/>
</dbReference>